<comment type="caution">
    <text evidence="1">The sequence shown here is derived from an EMBL/GenBank/DDBJ whole genome shotgun (WGS) entry which is preliminary data.</text>
</comment>
<accession>A0A2P6N2A1</accession>
<dbReference type="Proteomes" id="UP000241769">
    <property type="component" value="Unassembled WGS sequence"/>
</dbReference>
<dbReference type="AlphaFoldDB" id="A0A2P6N2A1"/>
<dbReference type="EMBL" id="MDYQ01000241">
    <property type="protein sequence ID" value="PRP78071.1"/>
    <property type="molecule type" value="Genomic_DNA"/>
</dbReference>
<name>A0A2P6N2A1_9EUKA</name>
<dbReference type="InParanoid" id="A0A2P6N2A1"/>
<reference evidence="1 2" key="1">
    <citation type="journal article" date="2018" name="Genome Biol. Evol.">
        <title>Multiple Roots of Fruiting Body Formation in Amoebozoa.</title>
        <authorList>
            <person name="Hillmann F."/>
            <person name="Forbes G."/>
            <person name="Novohradska S."/>
            <person name="Ferling I."/>
            <person name="Riege K."/>
            <person name="Groth M."/>
            <person name="Westermann M."/>
            <person name="Marz M."/>
            <person name="Spaller T."/>
            <person name="Winckler T."/>
            <person name="Schaap P."/>
            <person name="Glockner G."/>
        </authorList>
    </citation>
    <scope>NUCLEOTIDE SEQUENCE [LARGE SCALE GENOMIC DNA]</scope>
    <source>
        <strain evidence="1 2">Jena</strain>
    </source>
</reference>
<proteinExistence type="predicted"/>
<gene>
    <name evidence="1" type="ORF">PROFUN_13880</name>
</gene>
<evidence type="ECO:0000313" key="2">
    <source>
        <dbReference type="Proteomes" id="UP000241769"/>
    </source>
</evidence>
<protein>
    <submittedName>
        <fullName evidence="1">Uncharacterized protein</fullName>
    </submittedName>
</protein>
<evidence type="ECO:0000313" key="1">
    <source>
        <dbReference type="EMBL" id="PRP78071.1"/>
    </source>
</evidence>
<sequence>MVGWQEHLNKTTLTTQSWSLASQDELLSVIRSFYEQSEAETIRRRQQRSGLENRVVITNQDIHAAKIGVHSNEYQPSRLQSGPFLKTGTFIIDERRMPRSSGLSVYHHVNQYRYGFPK</sequence>
<keyword evidence="2" id="KW-1185">Reference proteome</keyword>
<organism evidence="1 2">
    <name type="scientific">Planoprotostelium fungivorum</name>
    <dbReference type="NCBI Taxonomy" id="1890364"/>
    <lineage>
        <taxon>Eukaryota</taxon>
        <taxon>Amoebozoa</taxon>
        <taxon>Evosea</taxon>
        <taxon>Variosea</taxon>
        <taxon>Cavosteliida</taxon>
        <taxon>Cavosteliaceae</taxon>
        <taxon>Planoprotostelium</taxon>
    </lineage>
</organism>